<reference evidence="4" key="1">
    <citation type="submission" date="2017-02" db="UniProtKB">
        <authorList>
            <consortium name="WormBaseParasite"/>
        </authorList>
    </citation>
    <scope>IDENTIFICATION</scope>
</reference>
<evidence type="ECO:0000313" key="2">
    <source>
        <dbReference type="EMBL" id="VDL64881.1"/>
    </source>
</evidence>
<evidence type="ECO:0000259" key="1">
    <source>
        <dbReference type="Pfam" id="PF00248"/>
    </source>
</evidence>
<feature type="domain" description="NADP-dependent oxidoreductase" evidence="1">
    <location>
        <begin position="17"/>
        <end position="173"/>
    </location>
</feature>
<dbReference type="SUPFAM" id="SSF51430">
    <property type="entry name" value="NAD(P)-linked oxidoreductase"/>
    <property type="match status" value="1"/>
</dbReference>
<dbReference type="InterPro" id="IPR023210">
    <property type="entry name" value="NADP_OxRdtase_dom"/>
</dbReference>
<dbReference type="PRINTS" id="PR00069">
    <property type="entry name" value="ALDKETRDTASE"/>
</dbReference>
<dbReference type="Gene3D" id="3.20.20.100">
    <property type="entry name" value="NADP-dependent oxidoreductase domain"/>
    <property type="match status" value="1"/>
</dbReference>
<dbReference type="OMA" id="SHINKCE"/>
<sequence length="185" mass="21168">MPVPTVKLSSGFEMPVLGLGTWQSKPGELQVASDDRFKDDARKLLQVGKAVEIALNNGYTHIDCAWAYMNQSEIGEVLSKMFASTLKRENVFITSKVWNTFHSASACKKHVIEILDQLKLDYIDLMLIHWPMGYEECGEPFPKRPNSDKMKYSNEDYLTTWKVLEEFVKDGKVVGFTLYFTDSRL</sequence>
<reference evidence="2 3" key="2">
    <citation type="submission" date="2018-11" db="EMBL/GenBank/DDBJ databases">
        <authorList>
            <consortium name="Pathogen Informatics"/>
        </authorList>
    </citation>
    <scope>NUCLEOTIDE SEQUENCE [LARGE SCALE GENOMIC DNA]</scope>
</reference>
<dbReference type="Pfam" id="PF00248">
    <property type="entry name" value="Aldo_ket_red"/>
    <property type="match status" value="1"/>
</dbReference>
<dbReference type="GO" id="GO:0016491">
    <property type="term" value="F:oxidoreductase activity"/>
    <property type="evidence" value="ECO:0007669"/>
    <property type="project" value="InterPro"/>
</dbReference>
<dbReference type="InterPro" id="IPR036812">
    <property type="entry name" value="NAD(P)_OxRdtase_dom_sf"/>
</dbReference>
<protein>
    <submittedName>
        <fullName evidence="4">Aldo_ket_red domain-containing protein</fullName>
    </submittedName>
</protein>
<evidence type="ECO:0000313" key="3">
    <source>
        <dbReference type="Proteomes" id="UP000271162"/>
    </source>
</evidence>
<dbReference type="STRING" id="27835.A0A0N4XFY0"/>
<evidence type="ECO:0000313" key="4">
    <source>
        <dbReference type="WBParaSite" id="NBR_0000143201-mRNA-1"/>
    </source>
</evidence>
<dbReference type="PANTHER" id="PTHR11732">
    <property type="entry name" value="ALDO/KETO REDUCTASE"/>
    <property type="match status" value="1"/>
</dbReference>
<dbReference type="AlphaFoldDB" id="A0A0N4XFY0"/>
<dbReference type="Proteomes" id="UP000271162">
    <property type="component" value="Unassembled WGS sequence"/>
</dbReference>
<keyword evidence="3" id="KW-1185">Reference proteome</keyword>
<dbReference type="WBParaSite" id="NBR_0000143201-mRNA-1">
    <property type="protein sequence ID" value="NBR_0000143201-mRNA-1"/>
    <property type="gene ID" value="NBR_0000143201"/>
</dbReference>
<dbReference type="InterPro" id="IPR020471">
    <property type="entry name" value="AKR"/>
</dbReference>
<gene>
    <name evidence="2" type="ORF">NBR_LOCUS1433</name>
</gene>
<dbReference type="EMBL" id="UYSL01001133">
    <property type="protein sequence ID" value="VDL64881.1"/>
    <property type="molecule type" value="Genomic_DNA"/>
</dbReference>
<name>A0A0N4XFY0_NIPBR</name>
<organism evidence="4">
    <name type="scientific">Nippostrongylus brasiliensis</name>
    <name type="common">Rat hookworm</name>
    <dbReference type="NCBI Taxonomy" id="27835"/>
    <lineage>
        <taxon>Eukaryota</taxon>
        <taxon>Metazoa</taxon>
        <taxon>Ecdysozoa</taxon>
        <taxon>Nematoda</taxon>
        <taxon>Chromadorea</taxon>
        <taxon>Rhabditida</taxon>
        <taxon>Rhabditina</taxon>
        <taxon>Rhabditomorpha</taxon>
        <taxon>Strongyloidea</taxon>
        <taxon>Heligmosomidae</taxon>
        <taxon>Nippostrongylus</taxon>
    </lineage>
</organism>
<accession>A0A0N4XFY0</accession>
<proteinExistence type="predicted"/>